<dbReference type="Gene3D" id="3.40.50.150">
    <property type="entry name" value="Vaccinia Virus protein VP39"/>
    <property type="match status" value="1"/>
</dbReference>
<dbReference type="InterPro" id="IPR029063">
    <property type="entry name" value="SAM-dependent_MTases_sf"/>
</dbReference>
<dbReference type="InterPro" id="IPR036390">
    <property type="entry name" value="WH_DNA-bd_sf"/>
</dbReference>
<protein>
    <submittedName>
        <fullName evidence="4">Methyltransferase domain-containing protein</fullName>
    </submittedName>
</protein>
<dbReference type="WBParaSite" id="ACRNAN_Path_71.g256.t1">
    <property type="protein sequence ID" value="ACRNAN_Path_71.g256.t1"/>
    <property type="gene ID" value="ACRNAN_Path_71.g256"/>
</dbReference>
<evidence type="ECO:0000313" key="4">
    <source>
        <dbReference type="WBParaSite" id="ACRNAN_Path_71.g256.t1"/>
    </source>
</evidence>
<feature type="domain" description="Methyltransferase" evidence="1">
    <location>
        <begin position="168"/>
        <end position="284"/>
    </location>
</feature>
<dbReference type="SUPFAM" id="SSF53335">
    <property type="entry name" value="S-adenosyl-L-methionine-dependent methyltransferases"/>
    <property type="match status" value="1"/>
</dbReference>
<name>A0A914CBT1_9BILA</name>
<sequence length="356" mass="39090">MADELRQKLFGIASNGALSLTIALGVKLGIFDALAETGTNENPATSEQVAAKAGLKTRYVKEWLCAIACGGLIEVDESGEKFWISEETKGVLSGPNKEGPVLFHLMMPILGSIYGDISKVFEKNGPLGMNYSAYGEFYEIMNQMSHALHKQHLVPSLIPMIGMKEKLEKGIQVLDVGCGKGFHIFELASHFPNSHFTGVDLTPSAIEGAEKDRIQNGAKNVEFICQDAKNLDSAWKDKFDLVFIFDACHDQTRPDLCMKEIHRVLKPDGLFAMIEVDSSGNCYVEKTTKGPLASMFYANSLFHCLPVGASTEDALALGSMWGVERGQNLLKESGFSEVKVEKTLFFPFNVLYTAKK</sequence>
<evidence type="ECO:0000259" key="1">
    <source>
        <dbReference type="Pfam" id="PF13847"/>
    </source>
</evidence>
<dbReference type="Pfam" id="PF21320">
    <property type="entry name" value="WHD_Rv2258c"/>
    <property type="match status" value="1"/>
</dbReference>
<dbReference type="InterPro" id="IPR025714">
    <property type="entry name" value="Methyltranfer_dom"/>
</dbReference>
<feature type="domain" description="S-adenosylmethionine-dependent methyltransferase Rv2258c-like winged HTH" evidence="2">
    <location>
        <begin position="16"/>
        <end position="92"/>
    </location>
</feature>
<evidence type="ECO:0000259" key="2">
    <source>
        <dbReference type="Pfam" id="PF21320"/>
    </source>
</evidence>
<dbReference type="InterPro" id="IPR036388">
    <property type="entry name" value="WH-like_DNA-bd_sf"/>
</dbReference>
<dbReference type="Pfam" id="PF13847">
    <property type="entry name" value="Methyltransf_31"/>
    <property type="match status" value="1"/>
</dbReference>
<organism evidence="3 4">
    <name type="scientific">Acrobeloides nanus</name>
    <dbReference type="NCBI Taxonomy" id="290746"/>
    <lineage>
        <taxon>Eukaryota</taxon>
        <taxon>Metazoa</taxon>
        <taxon>Ecdysozoa</taxon>
        <taxon>Nematoda</taxon>
        <taxon>Chromadorea</taxon>
        <taxon>Rhabditida</taxon>
        <taxon>Tylenchina</taxon>
        <taxon>Cephalobomorpha</taxon>
        <taxon>Cephaloboidea</taxon>
        <taxon>Cephalobidae</taxon>
        <taxon>Acrobeloides</taxon>
    </lineage>
</organism>
<dbReference type="AlphaFoldDB" id="A0A914CBT1"/>
<dbReference type="CDD" id="cd02440">
    <property type="entry name" value="AdoMet_MTases"/>
    <property type="match status" value="1"/>
</dbReference>
<accession>A0A914CBT1</accession>
<keyword evidence="3" id="KW-1185">Reference proteome</keyword>
<proteinExistence type="predicted"/>
<evidence type="ECO:0000313" key="3">
    <source>
        <dbReference type="Proteomes" id="UP000887540"/>
    </source>
</evidence>
<dbReference type="Gene3D" id="1.10.10.10">
    <property type="entry name" value="Winged helix-like DNA-binding domain superfamily/Winged helix DNA-binding domain"/>
    <property type="match status" value="1"/>
</dbReference>
<dbReference type="SUPFAM" id="SSF46785">
    <property type="entry name" value="Winged helix' DNA-binding domain"/>
    <property type="match status" value="1"/>
</dbReference>
<dbReference type="PANTHER" id="PTHR45581">
    <property type="entry name" value="PROTEIN CBG10435"/>
    <property type="match status" value="1"/>
</dbReference>
<dbReference type="PANTHER" id="PTHR45581:SF3">
    <property type="entry name" value="METHYLTRANSFERASE DOMAIN-CONTAINING PROTEIN"/>
    <property type="match status" value="1"/>
</dbReference>
<dbReference type="Proteomes" id="UP000887540">
    <property type="component" value="Unplaced"/>
</dbReference>
<reference evidence="4" key="1">
    <citation type="submission" date="2022-11" db="UniProtKB">
        <authorList>
            <consortium name="WormBaseParasite"/>
        </authorList>
    </citation>
    <scope>IDENTIFICATION</scope>
</reference>
<dbReference type="InterPro" id="IPR048711">
    <property type="entry name" value="WHD_Rv2258c"/>
</dbReference>